<organism evidence="2 3">
    <name type="scientific">Asparagus officinalis</name>
    <name type="common">Garden asparagus</name>
    <dbReference type="NCBI Taxonomy" id="4686"/>
    <lineage>
        <taxon>Eukaryota</taxon>
        <taxon>Viridiplantae</taxon>
        <taxon>Streptophyta</taxon>
        <taxon>Embryophyta</taxon>
        <taxon>Tracheophyta</taxon>
        <taxon>Spermatophyta</taxon>
        <taxon>Magnoliopsida</taxon>
        <taxon>Liliopsida</taxon>
        <taxon>Asparagales</taxon>
        <taxon>Asparagaceae</taxon>
        <taxon>Asparagoideae</taxon>
        <taxon>Asparagus</taxon>
    </lineage>
</organism>
<name>A0A5P1EJX9_ASPOF</name>
<keyword evidence="3" id="KW-1185">Reference proteome</keyword>
<keyword evidence="1" id="KW-0464">Manganese</keyword>
<dbReference type="Gene3D" id="3.90.550.10">
    <property type="entry name" value="Spore Coat Polysaccharide Biosynthesis Protein SpsA, Chain A"/>
    <property type="match status" value="1"/>
</dbReference>
<proteinExistence type="predicted"/>
<dbReference type="InterPro" id="IPR029044">
    <property type="entry name" value="Nucleotide-diphossugar_trans"/>
</dbReference>
<evidence type="ECO:0000313" key="2">
    <source>
        <dbReference type="EMBL" id="ONK64360.1"/>
    </source>
</evidence>
<dbReference type="OMA" id="THEEYDI"/>
<dbReference type="PANTHER" id="PTHR11183">
    <property type="entry name" value="GLYCOGENIN SUBFAMILY MEMBER"/>
    <property type="match status" value="1"/>
</dbReference>
<evidence type="ECO:0000313" key="3">
    <source>
        <dbReference type="Proteomes" id="UP000243459"/>
    </source>
</evidence>
<dbReference type="EMBL" id="CM007387">
    <property type="protein sequence ID" value="ONK64360.1"/>
    <property type="molecule type" value="Genomic_DNA"/>
</dbReference>
<dbReference type="Gramene" id="ONK64360">
    <property type="protein sequence ID" value="ONK64360"/>
    <property type="gene ID" value="A4U43_C07F25000"/>
</dbReference>
<reference evidence="3" key="1">
    <citation type="journal article" date="2017" name="Nat. Commun.">
        <title>The asparagus genome sheds light on the origin and evolution of a young Y chromosome.</title>
        <authorList>
            <person name="Harkess A."/>
            <person name="Zhou J."/>
            <person name="Xu C."/>
            <person name="Bowers J.E."/>
            <person name="Van der Hulst R."/>
            <person name="Ayyampalayam S."/>
            <person name="Mercati F."/>
            <person name="Riccardi P."/>
            <person name="McKain M.R."/>
            <person name="Kakrana A."/>
            <person name="Tang H."/>
            <person name="Ray J."/>
            <person name="Groenendijk J."/>
            <person name="Arikit S."/>
            <person name="Mathioni S.M."/>
            <person name="Nakano M."/>
            <person name="Shan H."/>
            <person name="Telgmann-Rauber A."/>
            <person name="Kanno A."/>
            <person name="Yue Z."/>
            <person name="Chen H."/>
            <person name="Li W."/>
            <person name="Chen Y."/>
            <person name="Xu X."/>
            <person name="Zhang Y."/>
            <person name="Luo S."/>
            <person name="Chen H."/>
            <person name="Gao J."/>
            <person name="Mao Z."/>
            <person name="Pires J.C."/>
            <person name="Luo M."/>
            <person name="Kudrna D."/>
            <person name="Wing R.A."/>
            <person name="Meyers B.C."/>
            <person name="Yi K."/>
            <person name="Kong H."/>
            <person name="Lavrijsen P."/>
            <person name="Sunseri F."/>
            <person name="Falavigna A."/>
            <person name="Ye Y."/>
            <person name="Leebens-Mack J.H."/>
            <person name="Chen G."/>
        </authorList>
    </citation>
    <scope>NUCLEOTIDE SEQUENCE [LARGE SCALE GENOMIC DNA]</scope>
    <source>
        <strain evidence="3">cv. DH0086</strain>
    </source>
</reference>
<evidence type="ECO:0008006" key="4">
    <source>
        <dbReference type="Google" id="ProtNLM"/>
    </source>
</evidence>
<dbReference type="InterPro" id="IPR050587">
    <property type="entry name" value="GNT1/Glycosyltrans_8"/>
</dbReference>
<protein>
    <recommendedName>
        <fullName evidence="4">Hexosyltransferase</fullName>
    </recommendedName>
</protein>
<sequence length="571" mass="66208">MMKNVASKSTAIKANLILFAFFLVVYAAILLQPPPFVDLNATSSPQCPLNNCLMMKKVSPQKMQVESKMAMKTVAGVGETSITSKKELPAIFKSLQGQTKNIGLINIGDDDRSIDWQSIGETTIVTFERVSDSIKWKDLFPEWIDEEEEHVTPSCPEVPMPDFSLYEEVDVVVARVPCRRPKEGWSRDVHRLQVHLVAVNMAVRRGRRDGKGRVRVVVESECRPMMDVLRCDDVVGREGRWWMFEVEGVRLEEKVALPVGSCKLALPLWEEGTHEEYDITKLHASIPPPRREALRHRPPLLLHLRLRPPSPRQSILHTGTTRDLILLHDSSLSNPASPPSPSAGWKLHLTTRIRNPHAHPNSYNEYNFTKLRLWLHTYYRKLIFIDSDILVLKNLDLLFTFPQLSAVGNDGVIFNSGIMVIEPSKCTFKTLMRRQKEIVSYNGGDQGYLNEVFVWWHRLPRRVNFLKNFWSNKTEEAMFRSDPPMLYSIHYLGLKPWLCYREYDCNWNLEDHKVFASDVAHRKWWEVYDRMDERLKGFCGLSKIRRQHLEEEREKAERLGFGDGHWRIKVE</sequence>
<dbReference type="AlphaFoldDB" id="A0A5P1EJX9"/>
<dbReference type="SUPFAM" id="SSF53448">
    <property type="entry name" value="Nucleotide-diphospho-sugar transferases"/>
    <property type="match status" value="1"/>
</dbReference>
<evidence type="ECO:0000256" key="1">
    <source>
        <dbReference type="ARBA" id="ARBA00023211"/>
    </source>
</evidence>
<accession>A0A5P1EJX9</accession>
<gene>
    <name evidence="2" type="ORF">A4U43_C07F25000</name>
</gene>
<dbReference type="Proteomes" id="UP000243459">
    <property type="component" value="Chromosome 7"/>
</dbReference>